<evidence type="ECO:0000256" key="1">
    <source>
        <dbReference type="SAM" id="MobiDB-lite"/>
    </source>
</evidence>
<evidence type="ECO:0000313" key="3">
    <source>
        <dbReference type="EMBL" id="KIY52403.1"/>
    </source>
</evidence>
<evidence type="ECO:0000313" key="4">
    <source>
        <dbReference type="Proteomes" id="UP000054144"/>
    </source>
</evidence>
<feature type="region of interest" description="Disordered" evidence="1">
    <location>
        <begin position="53"/>
        <end position="77"/>
    </location>
</feature>
<gene>
    <name evidence="3" type="ORF">FISHEDRAFT_69827</name>
</gene>
<feature type="domain" description="AAA-ATPase-like" evidence="2">
    <location>
        <begin position="175"/>
        <end position="359"/>
    </location>
</feature>
<dbReference type="AlphaFoldDB" id="A0A0D7ANP2"/>
<dbReference type="Proteomes" id="UP000054144">
    <property type="component" value="Unassembled WGS sequence"/>
</dbReference>
<protein>
    <recommendedName>
        <fullName evidence="2">AAA-ATPase-like domain-containing protein</fullName>
    </recommendedName>
</protein>
<keyword evidence="4" id="KW-1185">Reference proteome</keyword>
<accession>A0A0D7ANP2</accession>
<organism evidence="3 4">
    <name type="scientific">Fistulina hepatica ATCC 64428</name>
    <dbReference type="NCBI Taxonomy" id="1128425"/>
    <lineage>
        <taxon>Eukaryota</taxon>
        <taxon>Fungi</taxon>
        <taxon>Dikarya</taxon>
        <taxon>Basidiomycota</taxon>
        <taxon>Agaricomycotina</taxon>
        <taxon>Agaricomycetes</taxon>
        <taxon>Agaricomycetidae</taxon>
        <taxon>Agaricales</taxon>
        <taxon>Fistulinaceae</taxon>
        <taxon>Fistulina</taxon>
    </lineage>
</organism>
<evidence type="ECO:0000259" key="2">
    <source>
        <dbReference type="Pfam" id="PF09820"/>
    </source>
</evidence>
<dbReference type="Pfam" id="PF09820">
    <property type="entry name" value="AAA-ATPase_like"/>
    <property type="match status" value="1"/>
</dbReference>
<dbReference type="EMBL" id="KN881643">
    <property type="protein sequence ID" value="KIY52403.1"/>
    <property type="molecule type" value="Genomic_DNA"/>
</dbReference>
<dbReference type="InterPro" id="IPR018631">
    <property type="entry name" value="AAA-ATPase-like_dom"/>
</dbReference>
<name>A0A0D7ANP2_9AGAR</name>
<sequence length="591" mass="65511">MPVSSLCALFHGLPIYLPLDGTYISTISDVLYFVKDYHARCCGCGRSPQEAWISDAPSDVSEGSGSGTDDSDDSSCHATRCERRRHVELDENVSRFAGQYLIFETFAKQADDSAQTTVQAPLLKSADALSRTPEPANIAVKRVAKIDGSNFLQACMPAPFRIPRRHMGGFCSSFDTRGSVWADKTSAIKRLVYLYCPTMLPRILRPPGFGRTTFTTTALYYHDILSAHIADAAFGPANCAPPSEPAHSQYLVLDLDFTLVSVKGAREFKQCFETYLRWETCQFLDTYKNLLRLPFTGSQMKYVMEDAPLPLGYLFDVVKKTGYRIYLIVDNYNSPLIKAYTTECCRVGVIECLIRSLFASFIGAALRTGLIAGGFFLGTSDNDATPNPLSDISFDATYDPGLHDALGFTESEIAELGDLFCRPKGFIERVKAAKQVQRFCPVEEEGPECIMYFGDSDDGGSDVGESHADVEGDDINMVLDDSKDENAMFSPYSMDELHIGDDGGLVDIDDDTDMTLFDEAAETCSSLDTSEDACWDESVSDPFGRDSDPNRYWVYSMMDVLQFLQEEMKMDKSLEAMTGLDDCPRIELSSR</sequence>
<reference evidence="3 4" key="1">
    <citation type="journal article" date="2015" name="Fungal Genet. Biol.">
        <title>Evolution of novel wood decay mechanisms in Agaricales revealed by the genome sequences of Fistulina hepatica and Cylindrobasidium torrendii.</title>
        <authorList>
            <person name="Floudas D."/>
            <person name="Held B.W."/>
            <person name="Riley R."/>
            <person name="Nagy L.G."/>
            <person name="Koehler G."/>
            <person name="Ransdell A.S."/>
            <person name="Younus H."/>
            <person name="Chow J."/>
            <person name="Chiniquy J."/>
            <person name="Lipzen A."/>
            <person name="Tritt A."/>
            <person name="Sun H."/>
            <person name="Haridas S."/>
            <person name="LaButti K."/>
            <person name="Ohm R.A."/>
            <person name="Kues U."/>
            <person name="Blanchette R.A."/>
            <person name="Grigoriev I.V."/>
            <person name="Minto R.E."/>
            <person name="Hibbett D.S."/>
        </authorList>
    </citation>
    <scope>NUCLEOTIDE SEQUENCE [LARGE SCALE GENOMIC DNA]</scope>
    <source>
        <strain evidence="3 4">ATCC 64428</strain>
    </source>
</reference>
<proteinExistence type="predicted"/>